<evidence type="ECO:0000256" key="5">
    <source>
        <dbReference type="ARBA" id="ARBA00023125"/>
    </source>
</evidence>
<sequence>MLNPLKNVLQEHGLKATTQRLTLLEYMMTHDNHPTAEMIHNELPDISLATVYNTLEKFVEKKLVVIIDGISDGKRHYDAADHPHYHVINTKTNEIIDAANFDPAPLIKAAQAATGLKITEYRIDLYGVEPSTTEVHS</sequence>
<dbReference type="GO" id="GO:0003700">
    <property type="term" value="F:DNA-binding transcription factor activity"/>
    <property type="evidence" value="ECO:0007669"/>
    <property type="project" value="InterPro"/>
</dbReference>
<keyword evidence="4" id="KW-0805">Transcription regulation</keyword>
<dbReference type="InterPro" id="IPR002481">
    <property type="entry name" value="FUR"/>
</dbReference>
<dbReference type="AlphaFoldDB" id="A0A1I1DYX9"/>
<accession>A0A1I1DYX9</accession>
<proteinExistence type="inferred from homology"/>
<evidence type="ECO:0000313" key="8">
    <source>
        <dbReference type="Proteomes" id="UP000199376"/>
    </source>
</evidence>
<dbReference type="OrthoDB" id="8659436at2"/>
<gene>
    <name evidence="7" type="ORF">SAMN05660453_0124</name>
</gene>
<evidence type="ECO:0000256" key="6">
    <source>
        <dbReference type="ARBA" id="ARBA00023163"/>
    </source>
</evidence>
<name>A0A1I1DYX9_9LACO</name>
<dbReference type="CDD" id="cd07153">
    <property type="entry name" value="Fur_like"/>
    <property type="match status" value="1"/>
</dbReference>
<dbReference type="GO" id="GO:0008270">
    <property type="term" value="F:zinc ion binding"/>
    <property type="evidence" value="ECO:0007669"/>
    <property type="project" value="TreeGrafter"/>
</dbReference>
<dbReference type="InterPro" id="IPR036390">
    <property type="entry name" value="WH_DNA-bd_sf"/>
</dbReference>
<dbReference type="SUPFAM" id="SSF46785">
    <property type="entry name" value="Winged helix' DNA-binding domain"/>
    <property type="match status" value="1"/>
</dbReference>
<dbReference type="Gene3D" id="3.30.1490.190">
    <property type="match status" value="1"/>
</dbReference>
<organism evidence="7 8">
    <name type="scientific">Fructobacillus durionis</name>
    <dbReference type="NCBI Taxonomy" id="283737"/>
    <lineage>
        <taxon>Bacteria</taxon>
        <taxon>Bacillati</taxon>
        <taxon>Bacillota</taxon>
        <taxon>Bacilli</taxon>
        <taxon>Lactobacillales</taxon>
        <taxon>Lactobacillaceae</taxon>
        <taxon>Fructobacillus</taxon>
    </lineage>
</organism>
<dbReference type="InterPro" id="IPR036388">
    <property type="entry name" value="WH-like_DNA-bd_sf"/>
</dbReference>
<evidence type="ECO:0000256" key="3">
    <source>
        <dbReference type="ARBA" id="ARBA00022833"/>
    </source>
</evidence>
<dbReference type="RefSeq" id="WP_091501039.1">
    <property type="nucleotide sequence ID" value="NZ_FOLI01000001.1"/>
</dbReference>
<dbReference type="EMBL" id="FOLI01000001">
    <property type="protein sequence ID" value="SFB78198.1"/>
    <property type="molecule type" value="Genomic_DNA"/>
</dbReference>
<dbReference type="Pfam" id="PF01475">
    <property type="entry name" value="FUR"/>
    <property type="match status" value="1"/>
</dbReference>
<dbReference type="Proteomes" id="UP000199376">
    <property type="component" value="Unassembled WGS sequence"/>
</dbReference>
<dbReference type="STRING" id="283737.SAMN05660453_0124"/>
<comment type="similarity">
    <text evidence="1">Belongs to the Fur family.</text>
</comment>
<evidence type="ECO:0000256" key="1">
    <source>
        <dbReference type="ARBA" id="ARBA00007957"/>
    </source>
</evidence>
<keyword evidence="3" id="KW-0862">Zinc</keyword>
<keyword evidence="8" id="KW-1185">Reference proteome</keyword>
<dbReference type="PANTHER" id="PTHR33202:SF8">
    <property type="entry name" value="PEROXIDE-RESPONSIVE REPRESSOR PERR"/>
    <property type="match status" value="1"/>
</dbReference>
<dbReference type="PANTHER" id="PTHR33202">
    <property type="entry name" value="ZINC UPTAKE REGULATION PROTEIN"/>
    <property type="match status" value="1"/>
</dbReference>
<evidence type="ECO:0000256" key="4">
    <source>
        <dbReference type="ARBA" id="ARBA00023015"/>
    </source>
</evidence>
<keyword evidence="6" id="KW-0804">Transcription</keyword>
<dbReference type="InterPro" id="IPR043135">
    <property type="entry name" value="Fur_C"/>
</dbReference>
<reference evidence="8" key="1">
    <citation type="submission" date="2016-10" db="EMBL/GenBank/DDBJ databases">
        <authorList>
            <person name="Varghese N."/>
            <person name="Submissions S."/>
        </authorList>
    </citation>
    <scope>NUCLEOTIDE SEQUENCE [LARGE SCALE GENOMIC DNA]</scope>
    <source>
        <strain evidence="8">DSM 19113</strain>
    </source>
</reference>
<dbReference type="Gene3D" id="1.10.10.10">
    <property type="entry name" value="Winged helix-like DNA-binding domain superfamily/Winged helix DNA-binding domain"/>
    <property type="match status" value="1"/>
</dbReference>
<keyword evidence="5" id="KW-0238">DNA-binding</keyword>
<evidence type="ECO:0000256" key="2">
    <source>
        <dbReference type="ARBA" id="ARBA00022491"/>
    </source>
</evidence>
<dbReference type="GO" id="GO:0045892">
    <property type="term" value="P:negative regulation of DNA-templated transcription"/>
    <property type="evidence" value="ECO:0007669"/>
    <property type="project" value="TreeGrafter"/>
</dbReference>
<protein>
    <submittedName>
        <fullName evidence="7">Fur family transcriptional regulator, peroxide stress response regulator</fullName>
    </submittedName>
</protein>
<dbReference type="GO" id="GO:0000976">
    <property type="term" value="F:transcription cis-regulatory region binding"/>
    <property type="evidence" value="ECO:0007669"/>
    <property type="project" value="TreeGrafter"/>
</dbReference>
<dbReference type="GO" id="GO:1900376">
    <property type="term" value="P:regulation of secondary metabolite biosynthetic process"/>
    <property type="evidence" value="ECO:0007669"/>
    <property type="project" value="TreeGrafter"/>
</dbReference>
<keyword evidence="2" id="KW-0678">Repressor</keyword>
<evidence type="ECO:0000313" key="7">
    <source>
        <dbReference type="EMBL" id="SFB78198.1"/>
    </source>
</evidence>